<organism evidence="7 8">
    <name type="scientific">Slackia faecicanis</name>
    <dbReference type="NCBI Taxonomy" id="255723"/>
    <lineage>
        <taxon>Bacteria</taxon>
        <taxon>Bacillati</taxon>
        <taxon>Actinomycetota</taxon>
        <taxon>Coriobacteriia</taxon>
        <taxon>Eggerthellales</taxon>
        <taxon>Eggerthellaceae</taxon>
        <taxon>Slackia</taxon>
    </lineage>
</organism>
<evidence type="ECO:0000313" key="7">
    <source>
        <dbReference type="EMBL" id="RNL20743.1"/>
    </source>
</evidence>
<dbReference type="SMART" id="SM00421">
    <property type="entry name" value="HTH_LUXR"/>
    <property type="match status" value="1"/>
</dbReference>
<dbReference type="CDD" id="cd06170">
    <property type="entry name" value="LuxR_C_like"/>
    <property type="match status" value="1"/>
</dbReference>
<feature type="transmembrane region" description="Helical" evidence="5">
    <location>
        <begin position="338"/>
        <end position="364"/>
    </location>
</feature>
<evidence type="ECO:0000259" key="6">
    <source>
        <dbReference type="PROSITE" id="PS50043"/>
    </source>
</evidence>
<feature type="transmembrane region" description="Helical" evidence="5">
    <location>
        <begin position="279"/>
        <end position="299"/>
    </location>
</feature>
<keyword evidence="8" id="KW-1185">Reference proteome</keyword>
<feature type="transmembrane region" description="Helical" evidence="5">
    <location>
        <begin position="45"/>
        <end position="66"/>
    </location>
</feature>
<feature type="transmembrane region" description="Helical" evidence="5">
    <location>
        <begin position="222"/>
        <end position="241"/>
    </location>
</feature>
<feature type="transmembrane region" description="Helical" evidence="5">
    <location>
        <begin position="140"/>
        <end position="160"/>
    </location>
</feature>
<keyword evidence="5" id="KW-1133">Transmembrane helix</keyword>
<dbReference type="OrthoDB" id="3171430at2"/>
<dbReference type="InterPro" id="IPR016032">
    <property type="entry name" value="Sig_transdc_resp-reg_C-effctor"/>
</dbReference>
<dbReference type="PANTHER" id="PTHR44688">
    <property type="entry name" value="DNA-BINDING TRANSCRIPTIONAL ACTIVATOR DEVR_DOSR"/>
    <property type="match status" value="1"/>
</dbReference>
<feature type="domain" description="HTH luxR-type" evidence="6">
    <location>
        <begin position="459"/>
        <end position="524"/>
    </location>
</feature>
<keyword evidence="1" id="KW-0805">Transcription regulation</keyword>
<feature type="transmembrane region" description="Helical" evidence="5">
    <location>
        <begin position="305"/>
        <end position="326"/>
    </location>
</feature>
<feature type="transmembrane region" description="Helical" evidence="5">
    <location>
        <begin position="105"/>
        <end position="128"/>
    </location>
</feature>
<evidence type="ECO:0000256" key="1">
    <source>
        <dbReference type="ARBA" id="ARBA00023015"/>
    </source>
</evidence>
<evidence type="ECO:0000256" key="3">
    <source>
        <dbReference type="ARBA" id="ARBA00023163"/>
    </source>
</evidence>
<dbReference type="EMBL" id="QICB01000002">
    <property type="protein sequence ID" value="RNL20743.1"/>
    <property type="molecule type" value="Genomic_DNA"/>
</dbReference>
<dbReference type="Gene3D" id="1.10.10.10">
    <property type="entry name" value="Winged helix-like DNA-binding domain superfamily/Winged helix DNA-binding domain"/>
    <property type="match status" value="1"/>
</dbReference>
<sequence length="530" mass="55753">MRVFAPNVGAVSACGFGLSKAATSIGYLSAMGSVAHNIGFVTELWFMLASEAVSLVLAAVVGVLAARGRIRPRSIPQWQALLVFLAGFCLSFTGVLASLPAAASAAVLGVTYGVSSFLLCVTWLEEFAYQEPRESHKNMVAGLCIQMVVVALTSLLPTFLVPVSAMASAVVSCLCYMHVDLLASGALDAEGKGSSNRPAPSVSETFEPVTARAFVAKYGASFACLFVLVGVVGILHTSVLGSSFEHIVGGVSMWIPLAAATLVTVAAALVALRLPDPTSVYKAVLPVMLVLLSLLPFMGELLGPFAGTVMIACYDVCGMLFLFFIVDAAHCHRQQSYLLSSVYMGGSNGFLALGLGIGLLLNYLSGDYDISLMTLLAFVAIYPLCIAFVVVMRRSLQGMRRTVQAQSGGVQGAVPEISAPSAPAAPQAAPASREDASRLEGAPASPAPLEPDWEAALQAFAARYRLTKRETEICSYLVRGRSAKRIAEELVISENTVWTHTKNVYAKTKVSGKDDLINLFECEALGGGAS</sequence>
<evidence type="ECO:0000256" key="5">
    <source>
        <dbReference type="SAM" id="Phobius"/>
    </source>
</evidence>
<evidence type="ECO:0000256" key="2">
    <source>
        <dbReference type="ARBA" id="ARBA00023125"/>
    </source>
</evidence>
<keyword evidence="5" id="KW-0812">Transmembrane</keyword>
<dbReference type="PRINTS" id="PR00038">
    <property type="entry name" value="HTHLUXR"/>
</dbReference>
<dbReference type="InterPro" id="IPR000792">
    <property type="entry name" value="Tscrpt_reg_LuxR_C"/>
</dbReference>
<proteinExistence type="predicted"/>
<accession>A0A3N0AG38</accession>
<comment type="caution">
    <text evidence="7">The sequence shown here is derived from an EMBL/GenBank/DDBJ whole genome shotgun (WGS) entry which is preliminary data.</text>
</comment>
<dbReference type="GO" id="GO:0006355">
    <property type="term" value="P:regulation of DNA-templated transcription"/>
    <property type="evidence" value="ECO:0007669"/>
    <property type="project" value="InterPro"/>
</dbReference>
<evidence type="ECO:0000256" key="4">
    <source>
        <dbReference type="SAM" id="MobiDB-lite"/>
    </source>
</evidence>
<dbReference type="AlphaFoldDB" id="A0A3N0AG38"/>
<dbReference type="GO" id="GO:0003677">
    <property type="term" value="F:DNA binding"/>
    <property type="evidence" value="ECO:0007669"/>
    <property type="project" value="UniProtKB-KW"/>
</dbReference>
<dbReference type="PROSITE" id="PS00622">
    <property type="entry name" value="HTH_LUXR_1"/>
    <property type="match status" value="1"/>
</dbReference>
<dbReference type="PROSITE" id="PS50043">
    <property type="entry name" value="HTH_LUXR_2"/>
    <property type="match status" value="1"/>
</dbReference>
<dbReference type="Proteomes" id="UP000267368">
    <property type="component" value="Unassembled WGS sequence"/>
</dbReference>
<reference evidence="8" key="1">
    <citation type="submission" date="2018-05" db="EMBL/GenBank/DDBJ databases">
        <title>Genome Sequencing of selected type strains of the family Eggerthellaceae.</title>
        <authorList>
            <person name="Danylec N."/>
            <person name="Stoll D.A."/>
            <person name="Doetsch A."/>
            <person name="Huch M."/>
        </authorList>
    </citation>
    <scope>NUCLEOTIDE SEQUENCE [LARGE SCALE GENOMIC DNA]</scope>
    <source>
        <strain evidence="8">DSM 17537</strain>
    </source>
</reference>
<gene>
    <name evidence="7" type="ORF">DMP07_03960</name>
</gene>
<dbReference type="SUPFAM" id="SSF46894">
    <property type="entry name" value="C-terminal effector domain of the bipartite response regulators"/>
    <property type="match status" value="1"/>
</dbReference>
<feature type="compositionally biased region" description="Low complexity" evidence="4">
    <location>
        <begin position="420"/>
        <end position="431"/>
    </location>
</feature>
<keyword evidence="5" id="KW-0472">Membrane</keyword>
<name>A0A3N0AG38_9ACTN</name>
<dbReference type="PANTHER" id="PTHR44688:SF16">
    <property type="entry name" value="DNA-BINDING TRANSCRIPTIONAL ACTIVATOR DEVR_DOSR"/>
    <property type="match status" value="1"/>
</dbReference>
<evidence type="ECO:0000313" key="8">
    <source>
        <dbReference type="Proteomes" id="UP000267368"/>
    </source>
</evidence>
<keyword evidence="3" id="KW-0804">Transcription</keyword>
<feature type="transmembrane region" description="Helical" evidence="5">
    <location>
        <begin position="166"/>
        <end position="187"/>
    </location>
</feature>
<feature type="transmembrane region" description="Helical" evidence="5">
    <location>
        <begin position="78"/>
        <end position="99"/>
    </location>
</feature>
<keyword evidence="2" id="KW-0238">DNA-binding</keyword>
<protein>
    <submittedName>
        <fullName evidence="7">LuxR family transcriptional regulator</fullName>
    </submittedName>
</protein>
<dbReference type="Pfam" id="PF00196">
    <property type="entry name" value="GerE"/>
    <property type="match status" value="1"/>
</dbReference>
<dbReference type="InterPro" id="IPR036388">
    <property type="entry name" value="WH-like_DNA-bd_sf"/>
</dbReference>
<feature type="transmembrane region" description="Helical" evidence="5">
    <location>
        <begin position="253"/>
        <end position="272"/>
    </location>
</feature>
<feature type="transmembrane region" description="Helical" evidence="5">
    <location>
        <begin position="370"/>
        <end position="391"/>
    </location>
</feature>
<feature type="region of interest" description="Disordered" evidence="4">
    <location>
        <begin position="420"/>
        <end position="449"/>
    </location>
</feature>